<dbReference type="InterPro" id="IPR000060">
    <property type="entry name" value="BCCT_transptr"/>
</dbReference>
<name>A0A9D1PXV4_9BACT</name>
<feature type="transmembrane region" description="Helical" evidence="8">
    <location>
        <begin position="324"/>
        <end position="343"/>
    </location>
</feature>
<evidence type="ECO:0000256" key="6">
    <source>
        <dbReference type="ARBA" id="ARBA00022989"/>
    </source>
</evidence>
<sequence>MEKNLHLPPRSKSLDTIPFLIGFCSVFAFIISSLVFPEGFINFMDTLQAQIVDKLGWASVFVAFLVMLFTFGIICSPIGDIRIGGPDAKPDFTFFRWFAISLCSGIGIGILFWGIGEPIYHLMKPPTNLGIEPQSHEAALFAISQSAMHWSIAQYCIYAICGVAFALMAFNEKMPLSIMSGLAPCLPARNRPLFRTIIHASCLFSICCTVISSIGALIMMVSSCLSYLTGLERTFAMNACVAVVSTVFFVTSSTTGLKKGMNFLAAQNTRMFFILMFYVFFCGPTLFILNMGTESFGYMLTNFIRHSTLVSTEFLKDRWADSWLIVYMGAFFAYGPPIGLYLARLGKGRTVRQFLLMNILAPSMFVFLWINTFGSLAIYYQWKDIVDVWTFVQTQGLESTVIGILQRFPFSGILIAFFIVVTLISFVTLVDPMSSVLATISTRGISAEEEAPKFLKVLWGGNMGGVALAVITLCGISALRGMFVFGGVLMMILTAILCWCIVKEGLILTARYKTQKKN</sequence>
<evidence type="ECO:0000256" key="7">
    <source>
        <dbReference type="ARBA" id="ARBA00023136"/>
    </source>
</evidence>
<feature type="transmembrane region" description="Helical" evidence="8">
    <location>
        <begin position="408"/>
        <end position="430"/>
    </location>
</feature>
<keyword evidence="6 8" id="KW-1133">Transmembrane helix</keyword>
<evidence type="ECO:0000313" key="10">
    <source>
        <dbReference type="Proteomes" id="UP000886752"/>
    </source>
</evidence>
<feature type="transmembrane region" description="Helical" evidence="8">
    <location>
        <begin position="272"/>
        <end position="292"/>
    </location>
</feature>
<reference evidence="9" key="2">
    <citation type="submission" date="2021-04" db="EMBL/GenBank/DDBJ databases">
        <authorList>
            <person name="Gilroy R."/>
        </authorList>
    </citation>
    <scope>NUCLEOTIDE SEQUENCE</scope>
    <source>
        <strain evidence="9">ChiHecec2B26-446</strain>
    </source>
</reference>
<evidence type="ECO:0000256" key="8">
    <source>
        <dbReference type="SAM" id="Phobius"/>
    </source>
</evidence>
<reference evidence="9" key="1">
    <citation type="journal article" date="2021" name="PeerJ">
        <title>Extensive microbial diversity within the chicken gut microbiome revealed by metagenomics and culture.</title>
        <authorList>
            <person name="Gilroy R."/>
            <person name="Ravi A."/>
            <person name="Getino M."/>
            <person name="Pursley I."/>
            <person name="Horton D.L."/>
            <person name="Alikhan N.F."/>
            <person name="Baker D."/>
            <person name="Gharbi K."/>
            <person name="Hall N."/>
            <person name="Watson M."/>
            <person name="Adriaenssens E.M."/>
            <person name="Foster-Nyarko E."/>
            <person name="Jarju S."/>
            <person name="Secka A."/>
            <person name="Antonio M."/>
            <person name="Oren A."/>
            <person name="Chaudhuri R.R."/>
            <person name="La Ragione R."/>
            <person name="Hildebrand F."/>
            <person name="Pallen M.J."/>
        </authorList>
    </citation>
    <scope>NUCLEOTIDE SEQUENCE</scope>
    <source>
        <strain evidence="9">ChiHecec2B26-446</strain>
    </source>
</reference>
<feature type="transmembrane region" description="Helical" evidence="8">
    <location>
        <begin position="234"/>
        <end position="251"/>
    </location>
</feature>
<keyword evidence="7 8" id="KW-0472">Membrane</keyword>
<feature type="transmembrane region" description="Helical" evidence="8">
    <location>
        <begin position="56"/>
        <end position="74"/>
    </location>
</feature>
<protein>
    <submittedName>
        <fullName evidence="9">BCCT family transporter</fullName>
    </submittedName>
</protein>
<evidence type="ECO:0000256" key="4">
    <source>
        <dbReference type="ARBA" id="ARBA00022475"/>
    </source>
</evidence>
<dbReference type="Proteomes" id="UP000886752">
    <property type="component" value="Unassembled WGS sequence"/>
</dbReference>
<feature type="transmembrane region" description="Helical" evidence="8">
    <location>
        <begin position="457"/>
        <end position="478"/>
    </location>
</feature>
<feature type="transmembrane region" description="Helical" evidence="8">
    <location>
        <begin position="484"/>
        <end position="502"/>
    </location>
</feature>
<comment type="subcellular location">
    <subcellularLocation>
        <location evidence="1">Cell membrane</location>
        <topology evidence="1">Multi-pass membrane protein</topology>
    </subcellularLocation>
</comment>
<feature type="transmembrane region" description="Helical" evidence="8">
    <location>
        <begin position="16"/>
        <end position="36"/>
    </location>
</feature>
<keyword evidence="3" id="KW-0813">Transport</keyword>
<proteinExistence type="inferred from homology"/>
<dbReference type="GO" id="GO:0022857">
    <property type="term" value="F:transmembrane transporter activity"/>
    <property type="evidence" value="ECO:0007669"/>
    <property type="project" value="InterPro"/>
</dbReference>
<dbReference type="Pfam" id="PF02028">
    <property type="entry name" value="BCCT"/>
    <property type="match status" value="1"/>
</dbReference>
<dbReference type="AlphaFoldDB" id="A0A9D1PXV4"/>
<dbReference type="EMBL" id="DXHV01000077">
    <property type="protein sequence ID" value="HIW01298.1"/>
    <property type="molecule type" value="Genomic_DNA"/>
</dbReference>
<comment type="similarity">
    <text evidence="2">Belongs to the BCCT transporter (TC 2.A.15) family.</text>
</comment>
<feature type="transmembrane region" description="Helical" evidence="8">
    <location>
        <begin position="197"/>
        <end position="228"/>
    </location>
</feature>
<evidence type="ECO:0000313" key="9">
    <source>
        <dbReference type="EMBL" id="HIW01298.1"/>
    </source>
</evidence>
<feature type="transmembrane region" description="Helical" evidence="8">
    <location>
        <begin position="355"/>
        <end position="380"/>
    </location>
</feature>
<dbReference type="PANTHER" id="PTHR30047:SF7">
    <property type="entry name" value="HIGH-AFFINITY CHOLINE TRANSPORT PROTEIN"/>
    <property type="match status" value="1"/>
</dbReference>
<accession>A0A9D1PXV4</accession>
<gene>
    <name evidence="9" type="ORF">H9894_08970</name>
</gene>
<dbReference type="PANTHER" id="PTHR30047">
    <property type="entry name" value="HIGH-AFFINITY CHOLINE TRANSPORT PROTEIN-RELATED"/>
    <property type="match status" value="1"/>
</dbReference>
<evidence type="ECO:0000256" key="1">
    <source>
        <dbReference type="ARBA" id="ARBA00004651"/>
    </source>
</evidence>
<organism evidence="9 10">
    <name type="scientific">Candidatus Desulfovibrio intestinipullorum</name>
    <dbReference type="NCBI Taxonomy" id="2838536"/>
    <lineage>
        <taxon>Bacteria</taxon>
        <taxon>Pseudomonadati</taxon>
        <taxon>Thermodesulfobacteriota</taxon>
        <taxon>Desulfovibrionia</taxon>
        <taxon>Desulfovibrionales</taxon>
        <taxon>Desulfovibrionaceae</taxon>
        <taxon>Desulfovibrio</taxon>
    </lineage>
</organism>
<feature type="transmembrane region" description="Helical" evidence="8">
    <location>
        <begin position="94"/>
        <end position="115"/>
    </location>
</feature>
<evidence type="ECO:0000256" key="5">
    <source>
        <dbReference type="ARBA" id="ARBA00022692"/>
    </source>
</evidence>
<keyword evidence="4" id="KW-1003">Cell membrane</keyword>
<keyword evidence="5 8" id="KW-0812">Transmembrane</keyword>
<dbReference type="GO" id="GO:0005886">
    <property type="term" value="C:plasma membrane"/>
    <property type="evidence" value="ECO:0007669"/>
    <property type="project" value="UniProtKB-SubCell"/>
</dbReference>
<evidence type="ECO:0000256" key="3">
    <source>
        <dbReference type="ARBA" id="ARBA00022448"/>
    </source>
</evidence>
<comment type="caution">
    <text evidence="9">The sequence shown here is derived from an EMBL/GenBank/DDBJ whole genome shotgun (WGS) entry which is preliminary data.</text>
</comment>
<evidence type="ECO:0000256" key="2">
    <source>
        <dbReference type="ARBA" id="ARBA00005658"/>
    </source>
</evidence>
<feature type="transmembrane region" description="Helical" evidence="8">
    <location>
        <begin position="152"/>
        <end position="170"/>
    </location>
</feature>